<evidence type="ECO:0008006" key="4">
    <source>
        <dbReference type="Google" id="ProtNLM"/>
    </source>
</evidence>
<feature type="transmembrane region" description="Helical" evidence="1">
    <location>
        <begin position="335"/>
        <end position="357"/>
    </location>
</feature>
<feature type="transmembrane region" description="Helical" evidence="1">
    <location>
        <begin position="301"/>
        <end position="323"/>
    </location>
</feature>
<feature type="transmembrane region" description="Helical" evidence="1">
    <location>
        <begin position="202"/>
        <end position="225"/>
    </location>
</feature>
<dbReference type="AlphaFoldDB" id="A0A5K1J397"/>
<accession>A0A5K1J397</accession>
<reference evidence="2 3" key="1">
    <citation type="submission" date="2019-10" db="EMBL/GenBank/DDBJ databases">
        <authorList>
            <person name="Wolf R A."/>
        </authorList>
    </citation>
    <scope>NUCLEOTIDE SEQUENCE [LARGE SCALE GENOMIC DNA]</scope>
    <source>
        <strain evidence="2">Collinsella_intestinalis_DSM_13632</strain>
    </source>
</reference>
<dbReference type="Proteomes" id="UP000405524">
    <property type="component" value="Unassembled WGS sequence"/>
</dbReference>
<proteinExistence type="predicted"/>
<evidence type="ECO:0000313" key="3">
    <source>
        <dbReference type="Proteomes" id="UP000405524"/>
    </source>
</evidence>
<organism evidence="2 3">
    <name type="scientific">Collinsella intestinalis</name>
    <dbReference type="NCBI Taxonomy" id="147207"/>
    <lineage>
        <taxon>Bacteria</taxon>
        <taxon>Bacillati</taxon>
        <taxon>Actinomycetota</taxon>
        <taxon>Coriobacteriia</taxon>
        <taxon>Coriobacteriales</taxon>
        <taxon>Coriobacteriaceae</taxon>
        <taxon>Collinsella</taxon>
    </lineage>
</organism>
<evidence type="ECO:0000256" key="1">
    <source>
        <dbReference type="SAM" id="Phobius"/>
    </source>
</evidence>
<dbReference type="Pfam" id="PF14897">
    <property type="entry name" value="EpsG"/>
    <property type="match status" value="1"/>
</dbReference>
<feature type="transmembrane region" description="Helical" evidence="1">
    <location>
        <begin position="245"/>
        <end position="264"/>
    </location>
</feature>
<evidence type="ECO:0000313" key="2">
    <source>
        <dbReference type="EMBL" id="VWL96858.1"/>
    </source>
</evidence>
<keyword evidence="1" id="KW-0472">Membrane</keyword>
<feature type="transmembrane region" description="Helical" evidence="1">
    <location>
        <begin position="129"/>
        <end position="157"/>
    </location>
</feature>
<feature type="transmembrane region" description="Helical" evidence="1">
    <location>
        <begin position="169"/>
        <end position="190"/>
    </location>
</feature>
<dbReference type="EMBL" id="CABWIC010000011">
    <property type="protein sequence ID" value="VWL96858.1"/>
    <property type="molecule type" value="Genomic_DNA"/>
</dbReference>
<dbReference type="RefSeq" id="WP_152063440.1">
    <property type="nucleotide sequence ID" value="NZ_CABWIC010000011.1"/>
</dbReference>
<gene>
    <name evidence="2" type="ORF">JKKLCJKK_00795</name>
</gene>
<dbReference type="InterPro" id="IPR049458">
    <property type="entry name" value="EpsG-like"/>
</dbReference>
<feature type="transmembrane region" description="Helical" evidence="1">
    <location>
        <begin position="276"/>
        <end position="295"/>
    </location>
</feature>
<feature type="transmembrane region" description="Helical" evidence="1">
    <location>
        <begin position="98"/>
        <end position="117"/>
    </location>
</feature>
<protein>
    <recommendedName>
        <fullName evidence="4">EpsG family protein</fullName>
    </recommendedName>
</protein>
<dbReference type="OrthoDB" id="6154241at2"/>
<sequence length="365" mass="41205">MWLYYLLFAWMCYLNFIANRPGSRLSGKVQFFLSVLPAVAISAFRGVGVGTDTEQYITAVGLLDSLGYDEYMSLGMYGDYEPGFILLLKLCTFFPDPAFALICISSLLIFGVQYYVLYKTSANPGSSYFLYFLGTMYYFGLTGMRQALAVSFVMMAFMCLDRNDGTRAVLWTGLAITFHYTALIFVPLLLVSRVNPSKKIWLTMGVAIAVLILVAPLSPILFTVIGKYNGYVKYGGEYLVSGRMMPIIQITFFGYMLYAYQCAINHLKLKDGSREVMFANIGVYSSFLGVLVGIVTMEVNLFYRFMYFLIPIQCITLSTIFKGDLSRKMKLIKGVAYAAFVLLFIAFLFVDSGWFGINQYALYWN</sequence>
<dbReference type="GeneID" id="77465783"/>
<keyword evidence="1" id="KW-0812">Transmembrane</keyword>
<keyword evidence="1" id="KW-1133">Transmembrane helix</keyword>
<name>A0A5K1J397_9ACTN</name>